<reference evidence="4" key="1">
    <citation type="submission" date="2021-01" db="EMBL/GenBank/DDBJ databases">
        <authorList>
            <person name="Corre E."/>
            <person name="Pelletier E."/>
            <person name="Niang G."/>
            <person name="Scheremetjew M."/>
            <person name="Finn R."/>
            <person name="Kale V."/>
            <person name="Holt S."/>
            <person name="Cochrane G."/>
            <person name="Meng A."/>
            <person name="Brown T."/>
            <person name="Cohen L."/>
        </authorList>
    </citation>
    <scope>NUCLEOTIDE SEQUENCE</scope>
    <source>
        <strain evidence="4">CCCM811</strain>
    </source>
</reference>
<feature type="compositionally biased region" description="Polar residues" evidence="2">
    <location>
        <begin position="18"/>
        <end position="29"/>
    </location>
</feature>
<feature type="compositionally biased region" description="Low complexity" evidence="2">
    <location>
        <begin position="466"/>
        <end position="480"/>
    </location>
</feature>
<feature type="chain" id="PRO_5030705894" evidence="3">
    <location>
        <begin position="17"/>
        <end position="563"/>
    </location>
</feature>
<gene>
    <name evidence="4" type="ORF">LGLO00237_LOCUS23978</name>
</gene>
<feature type="signal peptide" evidence="3">
    <location>
        <begin position="1"/>
        <end position="16"/>
    </location>
</feature>
<keyword evidence="3" id="KW-0732">Signal</keyword>
<accession>A0A7S4DV76</accession>
<dbReference type="GO" id="GO:0005085">
    <property type="term" value="F:guanyl-nucleotide exchange factor activity"/>
    <property type="evidence" value="ECO:0007669"/>
    <property type="project" value="TreeGrafter"/>
</dbReference>
<organism evidence="4">
    <name type="scientific">Lotharella globosa</name>
    <dbReference type="NCBI Taxonomy" id="91324"/>
    <lineage>
        <taxon>Eukaryota</taxon>
        <taxon>Sar</taxon>
        <taxon>Rhizaria</taxon>
        <taxon>Cercozoa</taxon>
        <taxon>Chlorarachniophyceae</taxon>
        <taxon>Lotharella</taxon>
    </lineage>
</organism>
<dbReference type="EMBL" id="HBIV01033620">
    <property type="protein sequence ID" value="CAE0672328.1"/>
    <property type="molecule type" value="Transcribed_RNA"/>
</dbReference>
<dbReference type="GO" id="GO:0005737">
    <property type="term" value="C:cytoplasm"/>
    <property type="evidence" value="ECO:0007669"/>
    <property type="project" value="TreeGrafter"/>
</dbReference>
<evidence type="ECO:0000256" key="1">
    <source>
        <dbReference type="PROSITE-ProRule" id="PRU00235"/>
    </source>
</evidence>
<dbReference type="InterPro" id="IPR000408">
    <property type="entry name" value="Reg_chr_condens"/>
</dbReference>
<feature type="repeat" description="RCC1" evidence="1">
    <location>
        <begin position="144"/>
        <end position="202"/>
    </location>
</feature>
<dbReference type="InterPro" id="IPR009091">
    <property type="entry name" value="RCC1/BLIP-II"/>
</dbReference>
<name>A0A7S4DV76_9EUKA</name>
<feature type="region of interest" description="Disordered" evidence="2">
    <location>
        <begin position="18"/>
        <end position="62"/>
    </location>
</feature>
<evidence type="ECO:0000256" key="2">
    <source>
        <dbReference type="SAM" id="MobiDB-lite"/>
    </source>
</evidence>
<evidence type="ECO:0000313" key="4">
    <source>
        <dbReference type="EMBL" id="CAE0672328.1"/>
    </source>
</evidence>
<feature type="compositionally biased region" description="Polar residues" evidence="2">
    <location>
        <begin position="481"/>
        <end position="493"/>
    </location>
</feature>
<sequence>MVALLLTLLALRHSGASWSASSDRTNDQAPASPGGYWTRGADQHDERGHQKPASNKSKPDSEDFYKIESIASGEDHTCVLLSGDGGLRCWGSGFYGQLLSGSSDNIGDDINERNAIPQVDLGTNEQAVQVAAGAAHTCVILSDGNVKCWGWGVCGQTGYGHTSTLGDEPSETGDNLRPVDLGGRKAVRLALGETHSCAILDDQSVRCWGCNNERQLGVQSPVPDDMQGFPMPSALSPLSGVDRPVEIAAGATYTCVRTEDGQVVCFGSFGELSSASAAWTSPSLVSLPKPAVKLISGRFFACAVLDDGTLHCFGQSFSKEFPGGRSVERTRRKNVTGITPYAVPVQGRIREAAAGDFHICAATGNVTHRCWGWNAYDQLGFRSNAKTFSADADQLTRLLPGLRVTKFALGSAHTCAIVGKKRLTVRCVGMGLAGQRGDGSRTEAEARPGMSVRASSIRFSKSVENTTSGAAPTSTPTWTPRSVQQPRCRANQTHQRHHHRHSNATFSSSSSSDRHHLRGRTAKSTSHHRHNGTEHKEGLCIAGSSSSGGLQFVGTSTTSSSTV</sequence>
<dbReference type="Gene3D" id="2.130.10.30">
    <property type="entry name" value="Regulator of chromosome condensation 1/beta-lactamase-inhibitor protein II"/>
    <property type="match status" value="2"/>
</dbReference>
<dbReference type="InterPro" id="IPR051553">
    <property type="entry name" value="Ran_GTPase-activating"/>
</dbReference>
<feature type="repeat" description="RCC1" evidence="1">
    <location>
        <begin position="203"/>
        <end position="260"/>
    </location>
</feature>
<dbReference type="AlphaFoldDB" id="A0A7S4DV76"/>
<dbReference type="PROSITE" id="PS50012">
    <property type="entry name" value="RCC1_3"/>
    <property type="match status" value="3"/>
</dbReference>
<feature type="repeat" description="RCC1" evidence="1">
    <location>
        <begin position="85"/>
        <end position="143"/>
    </location>
</feature>
<feature type="compositionally biased region" description="Basic residues" evidence="2">
    <location>
        <begin position="515"/>
        <end position="530"/>
    </location>
</feature>
<dbReference type="PANTHER" id="PTHR45982">
    <property type="entry name" value="REGULATOR OF CHROMOSOME CONDENSATION"/>
    <property type="match status" value="1"/>
</dbReference>
<evidence type="ECO:0000256" key="3">
    <source>
        <dbReference type="SAM" id="SignalP"/>
    </source>
</evidence>
<dbReference type="PANTHER" id="PTHR45982:SF1">
    <property type="entry name" value="REGULATOR OF CHROMOSOME CONDENSATION"/>
    <property type="match status" value="1"/>
</dbReference>
<protein>
    <submittedName>
        <fullName evidence="4">Uncharacterized protein</fullName>
    </submittedName>
</protein>
<dbReference type="Pfam" id="PF13540">
    <property type="entry name" value="RCC1_2"/>
    <property type="match status" value="4"/>
</dbReference>
<proteinExistence type="predicted"/>
<dbReference type="SUPFAM" id="SSF50985">
    <property type="entry name" value="RCC1/BLIP-II"/>
    <property type="match status" value="2"/>
</dbReference>
<feature type="region of interest" description="Disordered" evidence="2">
    <location>
        <begin position="432"/>
        <end position="563"/>
    </location>
</feature>
<feature type="compositionally biased region" description="Polar residues" evidence="2">
    <location>
        <begin position="453"/>
        <end position="465"/>
    </location>
</feature>